<dbReference type="Gene3D" id="3.40.50.2300">
    <property type="match status" value="1"/>
</dbReference>
<dbReference type="Proteomes" id="UP000198741">
    <property type="component" value="Chromosome I"/>
</dbReference>
<dbReference type="OrthoDB" id="3197131at2"/>
<dbReference type="AlphaFoldDB" id="A0A1H0IR17"/>
<keyword evidence="1 2" id="KW-0597">Phosphoprotein</keyword>
<dbReference type="PROSITE" id="PS50110">
    <property type="entry name" value="RESPONSE_REGULATORY"/>
    <property type="match status" value="1"/>
</dbReference>
<dbReference type="Pfam" id="PF00072">
    <property type="entry name" value="Response_reg"/>
    <property type="match status" value="1"/>
</dbReference>
<sequence length="133" mass="13771">MTAASVDRTVVIADDDLDIRLLVETAVRRAGLTVVASVGDGSAALLAVQRFRPDLVILDVSMPGMTGLEVCRSMRQEPATALTPVLIVSAAVHPAALQAAADAGVTSHVQKPFGVKLLVQQIASLLPPEAPTP</sequence>
<evidence type="ECO:0000256" key="2">
    <source>
        <dbReference type="PROSITE-ProRule" id="PRU00169"/>
    </source>
</evidence>
<accession>A0A1H0IR17</accession>
<dbReference type="InterPro" id="IPR001789">
    <property type="entry name" value="Sig_transdc_resp-reg_receiver"/>
</dbReference>
<dbReference type="SMART" id="SM00448">
    <property type="entry name" value="REC"/>
    <property type="match status" value="1"/>
</dbReference>
<keyword evidence="5" id="KW-1185">Reference proteome</keyword>
<proteinExistence type="predicted"/>
<dbReference type="GO" id="GO:0000160">
    <property type="term" value="P:phosphorelay signal transduction system"/>
    <property type="evidence" value="ECO:0007669"/>
    <property type="project" value="InterPro"/>
</dbReference>
<feature type="modified residue" description="4-aspartylphosphate" evidence="2">
    <location>
        <position position="59"/>
    </location>
</feature>
<dbReference type="InterPro" id="IPR050595">
    <property type="entry name" value="Bact_response_regulator"/>
</dbReference>
<organism evidence="4 5">
    <name type="scientific">Nakamurella panacisegetis</name>
    <dbReference type="NCBI Taxonomy" id="1090615"/>
    <lineage>
        <taxon>Bacteria</taxon>
        <taxon>Bacillati</taxon>
        <taxon>Actinomycetota</taxon>
        <taxon>Actinomycetes</taxon>
        <taxon>Nakamurellales</taxon>
        <taxon>Nakamurellaceae</taxon>
        <taxon>Nakamurella</taxon>
    </lineage>
</organism>
<gene>
    <name evidence="4" type="ORF">SAMN04515671_0612</name>
</gene>
<dbReference type="InterPro" id="IPR011006">
    <property type="entry name" value="CheY-like_superfamily"/>
</dbReference>
<dbReference type="PANTHER" id="PTHR44591:SF3">
    <property type="entry name" value="RESPONSE REGULATORY DOMAIN-CONTAINING PROTEIN"/>
    <property type="match status" value="1"/>
</dbReference>
<evidence type="ECO:0000313" key="4">
    <source>
        <dbReference type="EMBL" id="SDO33894.1"/>
    </source>
</evidence>
<dbReference type="STRING" id="1090615.SAMN04515671_0612"/>
<dbReference type="RefSeq" id="WP_090474545.1">
    <property type="nucleotide sequence ID" value="NZ_LT629710.1"/>
</dbReference>
<evidence type="ECO:0000259" key="3">
    <source>
        <dbReference type="PROSITE" id="PS50110"/>
    </source>
</evidence>
<reference evidence="4 5" key="1">
    <citation type="submission" date="2016-10" db="EMBL/GenBank/DDBJ databases">
        <authorList>
            <person name="de Groot N.N."/>
        </authorList>
    </citation>
    <scope>NUCLEOTIDE SEQUENCE [LARGE SCALE GENOMIC DNA]</scope>
    <source>
        <strain evidence="5">P4-7,KCTC 19426,CECT 7604</strain>
    </source>
</reference>
<name>A0A1H0IR17_9ACTN</name>
<evidence type="ECO:0000313" key="5">
    <source>
        <dbReference type="Proteomes" id="UP000198741"/>
    </source>
</evidence>
<dbReference type="PANTHER" id="PTHR44591">
    <property type="entry name" value="STRESS RESPONSE REGULATOR PROTEIN 1"/>
    <property type="match status" value="1"/>
</dbReference>
<evidence type="ECO:0000256" key="1">
    <source>
        <dbReference type="ARBA" id="ARBA00022553"/>
    </source>
</evidence>
<protein>
    <submittedName>
        <fullName evidence="4">Response regulator receiver domain-containing protein</fullName>
    </submittedName>
</protein>
<feature type="domain" description="Response regulatory" evidence="3">
    <location>
        <begin position="9"/>
        <end position="126"/>
    </location>
</feature>
<dbReference type="EMBL" id="LT629710">
    <property type="protein sequence ID" value="SDO33894.1"/>
    <property type="molecule type" value="Genomic_DNA"/>
</dbReference>
<dbReference type="SUPFAM" id="SSF52172">
    <property type="entry name" value="CheY-like"/>
    <property type="match status" value="1"/>
</dbReference>